<dbReference type="Gene3D" id="1.25.40.10">
    <property type="entry name" value="Tetratricopeptide repeat domain"/>
    <property type="match status" value="5"/>
</dbReference>
<evidence type="ECO:0000313" key="4">
    <source>
        <dbReference type="Proteomes" id="UP000030748"/>
    </source>
</evidence>
<dbReference type="Pfam" id="PF20431">
    <property type="entry name" value="E_motif"/>
    <property type="match status" value="1"/>
</dbReference>
<dbReference type="InterPro" id="IPR002885">
    <property type="entry name" value="PPR_rpt"/>
</dbReference>
<dbReference type="PROSITE" id="PS51375">
    <property type="entry name" value="PPR"/>
    <property type="match status" value="5"/>
</dbReference>
<dbReference type="InterPro" id="IPR011990">
    <property type="entry name" value="TPR-like_helical_dom_sf"/>
</dbReference>
<dbReference type="Pfam" id="PF13041">
    <property type="entry name" value="PPR_2"/>
    <property type="match status" value="3"/>
</dbReference>
<dbReference type="STRING" id="4155.A0A022QDL9"/>
<dbReference type="Pfam" id="PF01535">
    <property type="entry name" value="PPR"/>
    <property type="match status" value="4"/>
</dbReference>
<keyword evidence="1" id="KW-0677">Repeat</keyword>
<organism evidence="3 4">
    <name type="scientific">Erythranthe guttata</name>
    <name type="common">Yellow monkey flower</name>
    <name type="synonym">Mimulus guttatus</name>
    <dbReference type="NCBI Taxonomy" id="4155"/>
    <lineage>
        <taxon>Eukaryota</taxon>
        <taxon>Viridiplantae</taxon>
        <taxon>Streptophyta</taxon>
        <taxon>Embryophyta</taxon>
        <taxon>Tracheophyta</taxon>
        <taxon>Spermatophyta</taxon>
        <taxon>Magnoliopsida</taxon>
        <taxon>eudicotyledons</taxon>
        <taxon>Gunneridae</taxon>
        <taxon>Pentapetalae</taxon>
        <taxon>asterids</taxon>
        <taxon>lamiids</taxon>
        <taxon>Lamiales</taxon>
        <taxon>Phrymaceae</taxon>
        <taxon>Erythranthe</taxon>
    </lineage>
</organism>
<dbReference type="EMBL" id="KI631803">
    <property type="protein sequence ID" value="EYU26011.1"/>
    <property type="molecule type" value="Genomic_DNA"/>
</dbReference>
<evidence type="ECO:0000313" key="3">
    <source>
        <dbReference type="EMBL" id="EYU26011.1"/>
    </source>
</evidence>
<feature type="repeat" description="PPR" evidence="2">
    <location>
        <begin position="459"/>
        <end position="493"/>
    </location>
</feature>
<protein>
    <submittedName>
        <fullName evidence="3">Uncharacterized protein</fullName>
    </submittedName>
</protein>
<accession>A0A022QDL9</accession>
<feature type="repeat" description="PPR" evidence="2">
    <location>
        <begin position="358"/>
        <end position="392"/>
    </location>
</feature>
<evidence type="ECO:0000256" key="2">
    <source>
        <dbReference type="PROSITE-ProRule" id="PRU00708"/>
    </source>
</evidence>
<dbReference type="FunFam" id="1.25.40.10:FF:000073">
    <property type="entry name" value="Pentatricopeptide repeat-containing protein chloroplastic"/>
    <property type="match status" value="1"/>
</dbReference>
<dbReference type="InterPro" id="IPR046960">
    <property type="entry name" value="PPR_At4g14850-like_plant"/>
</dbReference>
<dbReference type="AlphaFoldDB" id="A0A022QDL9"/>
<feature type="repeat" description="PPR" evidence="2">
    <location>
        <begin position="156"/>
        <end position="190"/>
    </location>
</feature>
<dbReference type="InterPro" id="IPR046848">
    <property type="entry name" value="E_motif"/>
</dbReference>
<dbReference type="eggNOG" id="KOG4197">
    <property type="taxonomic scope" value="Eukaryota"/>
</dbReference>
<dbReference type="PANTHER" id="PTHR47926">
    <property type="entry name" value="PENTATRICOPEPTIDE REPEAT-CONTAINING PROTEIN"/>
    <property type="match status" value="1"/>
</dbReference>
<sequence length="783" mass="86456">MIYLYNGQDLVKGRRLLVQFKLHFTIDPWPRQSSKLQCKFSDDHLRMRVLILLLIGSDDRLKFEGIIEMVVSKCVLSSALLLNPHDVQLVDHTIFSHVLKACLALSFGFGKSVHSSVIKQGFESFTSVGNSVMNFYAKSGALSSTRDVFNCMKTKDSVSWNIILHALFNEGAFVEGFDLFIQAREDGFEPNVSTLLLVIQAYRSLGAFNDGERFHGYLIQSGLWSLTSVQNSLLSMYTDIGMHFAENLFDEIHERDVISWSVMIRGYVQCDDAICGLESFKQMVSEFGVEADGQTMVSVLKGCTNLADVKMGKLIHSFIISRGLNYDLFIGNTLVDFYCKCGDVDSAVLAFTEMPCKNIVSWNSLLSGFVHNENHAEALRLFGLMKTSGLDSDEVTLVNLLSLCKFLGDLRQCKLIHSRVMRKGFESNDLAVNSLIDVYAKCNEIDVSWKLFCQIKRPDIVTWSTMISGFTYCGMPDEAISLYQEMFLSLENPNTVTLINLLEACGVSAEVGQSKWAHAVAIRMGLASDVVVGTAILDMYSKCGDVKASKRAFDQISTKNIVSWSAIIAAYGLNGHPRVALALLSEMEANGLKPNSVTILSVLSACCHGGLIEEGLSVFKDMAKNHKSELKLEHYSCLVDLLARSGNVNDALELIKCIPFGMKAGPSAWGAVLSACRNYEDREVSVGAVSRVLEMEPSSSAGYLLASNVYASMGSWNDASGMRCLMKERGVEVVCGYSLVRVNNKACTFTAGDKYHPLSHTFGPVVEQLHSCMKMDTGARLPF</sequence>
<dbReference type="GO" id="GO:0003729">
    <property type="term" value="F:mRNA binding"/>
    <property type="evidence" value="ECO:0007669"/>
    <property type="project" value="UniProtKB-ARBA"/>
</dbReference>
<proteinExistence type="predicted"/>
<keyword evidence="4" id="KW-1185">Reference proteome</keyword>
<dbReference type="FunFam" id="1.25.40.10:FF:000090">
    <property type="entry name" value="Pentatricopeptide repeat-containing protein, chloroplastic"/>
    <property type="match status" value="1"/>
</dbReference>
<dbReference type="NCBIfam" id="TIGR00756">
    <property type="entry name" value="PPR"/>
    <property type="match status" value="6"/>
</dbReference>
<dbReference type="PANTHER" id="PTHR47926:SF452">
    <property type="entry name" value="PENTATRICOPEPTIDE REPEAT-CONTAINING PROTEIN"/>
    <property type="match status" value="1"/>
</dbReference>
<name>A0A022QDL9_ERYGU</name>
<evidence type="ECO:0000256" key="1">
    <source>
        <dbReference type="ARBA" id="ARBA00022737"/>
    </source>
</evidence>
<feature type="repeat" description="PPR" evidence="2">
    <location>
        <begin position="560"/>
        <end position="594"/>
    </location>
</feature>
<dbReference type="GO" id="GO:0003723">
    <property type="term" value="F:RNA binding"/>
    <property type="evidence" value="ECO:0000318"/>
    <property type="project" value="GO_Central"/>
</dbReference>
<feature type="repeat" description="PPR" evidence="2">
    <location>
        <begin position="595"/>
        <end position="625"/>
    </location>
</feature>
<dbReference type="Proteomes" id="UP000030748">
    <property type="component" value="Unassembled WGS sequence"/>
</dbReference>
<gene>
    <name evidence="3" type="ORF">MIMGU_mgv1a025249mg</name>
</gene>
<dbReference type="GO" id="GO:0009451">
    <property type="term" value="P:RNA modification"/>
    <property type="evidence" value="ECO:0000318"/>
    <property type="project" value="GO_Central"/>
</dbReference>
<reference evidence="3 4" key="1">
    <citation type="journal article" date="2013" name="Proc. Natl. Acad. Sci. U.S.A.">
        <title>Fine-scale variation in meiotic recombination in Mimulus inferred from population shotgun sequencing.</title>
        <authorList>
            <person name="Hellsten U."/>
            <person name="Wright K.M."/>
            <person name="Jenkins J."/>
            <person name="Shu S."/>
            <person name="Yuan Y."/>
            <person name="Wessler S.R."/>
            <person name="Schmutz J."/>
            <person name="Willis J.H."/>
            <person name="Rokhsar D.S."/>
        </authorList>
    </citation>
    <scope>NUCLEOTIDE SEQUENCE [LARGE SCALE GENOMIC DNA]</scope>
    <source>
        <strain evidence="4">cv. DUN x IM62</strain>
    </source>
</reference>